<dbReference type="EMBL" id="PFAZ01000001">
    <property type="protein sequence ID" value="PIR89295.1"/>
    <property type="molecule type" value="Genomic_DNA"/>
</dbReference>
<accession>A0A2H0UU60</accession>
<evidence type="ECO:0000256" key="1">
    <source>
        <dbReference type="ARBA" id="ARBA00005614"/>
    </source>
</evidence>
<comment type="similarity">
    <text evidence="1 6">Belongs to the acylphosphatase family.</text>
</comment>
<evidence type="ECO:0000256" key="6">
    <source>
        <dbReference type="RuleBase" id="RU004168"/>
    </source>
</evidence>
<gene>
    <name evidence="8" type="ORF">COU07_00130</name>
</gene>
<evidence type="ECO:0000256" key="3">
    <source>
        <dbReference type="ARBA" id="ARBA00022801"/>
    </source>
</evidence>
<dbReference type="Pfam" id="PF00708">
    <property type="entry name" value="Acylphosphatase"/>
    <property type="match status" value="1"/>
</dbReference>
<dbReference type="SUPFAM" id="SSF54975">
    <property type="entry name" value="Acylphosphatase/BLUF domain-like"/>
    <property type="match status" value="1"/>
</dbReference>
<dbReference type="InterPro" id="IPR036046">
    <property type="entry name" value="Acylphosphatase-like_dom_sf"/>
</dbReference>
<evidence type="ECO:0000313" key="9">
    <source>
        <dbReference type="Proteomes" id="UP000231157"/>
    </source>
</evidence>
<sequence>MFKHLNITIYGKVQGIFFRRTVKHEADKIGIFGFIRNEPDTTVYIEVEGKEDELNQFTAWLKSGAGEGEHEISLVDVETGPYKAFNTFEIKDDK</sequence>
<dbReference type="PRINTS" id="PR00112">
    <property type="entry name" value="ACYLPHPHTASE"/>
</dbReference>
<evidence type="ECO:0000256" key="2">
    <source>
        <dbReference type="ARBA" id="ARBA00012150"/>
    </source>
</evidence>
<name>A0A2H0UU60_9BACT</name>
<evidence type="ECO:0000256" key="5">
    <source>
        <dbReference type="PROSITE-ProRule" id="PRU00520"/>
    </source>
</evidence>
<feature type="domain" description="Acylphosphatase-like" evidence="7">
    <location>
        <begin position="4"/>
        <end position="92"/>
    </location>
</feature>
<feature type="active site" evidence="5">
    <location>
        <position position="19"/>
    </location>
</feature>
<protein>
    <recommendedName>
        <fullName evidence="2 5">acylphosphatase</fullName>
        <ecNumber evidence="2 5">3.6.1.7</ecNumber>
    </recommendedName>
</protein>
<evidence type="ECO:0000259" key="7">
    <source>
        <dbReference type="PROSITE" id="PS51160"/>
    </source>
</evidence>
<dbReference type="EC" id="3.6.1.7" evidence="2 5"/>
<dbReference type="PANTHER" id="PTHR10029">
    <property type="entry name" value="ACYLPHOSPHATASE"/>
    <property type="match status" value="1"/>
</dbReference>
<keyword evidence="3 5" id="KW-0378">Hydrolase</keyword>
<dbReference type="InterPro" id="IPR020456">
    <property type="entry name" value="Acylphosphatase"/>
</dbReference>
<dbReference type="PANTHER" id="PTHR10029:SF3">
    <property type="entry name" value="ACYLPHOSPHATASE-RELATED"/>
    <property type="match status" value="1"/>
</dbReference>
<comment type="catalytic activity">
    <reaction evidence="4 5">
        <text>an acyl phosphate + H2O = a carboxylate + phosphate + H(+)</text>
        <dbReference type="Rhea" id="RHEA:14965"/>
        <dbReference type="ChEBI" id="CHEBI:15377"/>
        <dbReference type="ChEBI" id="CHEBI:15378"/>
        <dbReference type="ChEBI" id="CHEBI:29067"/>
        <dbReference type="ChEBI" id="CHEBI:43474"/>
        <dbReference type="ChEBI" id="CHEBI:59918"/>
        <dbReference type="EC" id="3.6.1.7"/>
    </reaction>
</comment>
<dbReference type="PROSITE" id="PS51160">
    <property type="entry name" value="ACYLPHOSPHATASE_3"/>
    <property type="match status" value="1"/>
</dbReference>
<organism evidence="8 9">
    <name type="scientific">Candidatus Harrisonbacteria bacterium CG10_big_fil_rev_8_21_14_0_10_40_38</name>
    <dbReference type="NCBI Taxonomy" id="1974583"/>
    <lineage>
        <taxon>Bacteria</taxon>
        <taxon>Candidatus Harrisoniibacteriota</taxon>
    </lineage>
</organism>
<dbReference type="AlphaFoldDB" id="A0A2H0UU60"/>
<evidence type="ECO:0000256" key="4">
    <source>
        <dbReference type="ARBA" id="ARBA00047645"/>
    </source>
</evidence>
<comment type="caution">
    <text evidence="8">The sequence shown here is derived from an EMBL/GenBank/DDBJ whole genome shotgun (WGS) entry which is preliminary data.</text>
</comment>
<evidence type="ECO:0000313" key="8">
    <source>
        <dbReference type="EMBL" id="PIR89295.1"/>
    </source>
</evidence>
<feature type="active site" evidence="5">
    <location>
        <position position="37"/>
    </location>
</feature>
<dbReference type="InterPro" id="IPR001792">
    <property type="entry name" value="Acylphosphatase-like_dom"/>
</dbReference>
<reference evidence="9" key="1">
    <citation type="submission" date="2017-09" db="EMBL/GenBank/DDBJ databases">
        <title>Depth-based differentiation of microbial function through sediment-hosted aquifers and enrichment of novel symbionts in the deep terrestrial subsurface.</title>
        <authorList>
            <person name="Probst A.J."/>
            <person name="Ladd B."/>
            <person name="Jarett J.K."/>
            <person name="Geller-Mcgrath D.E."/>
            <person name="Sieber C.M.K."/>
            <person name="Emerson J.B."/>
            <person name="Anantharaman K."/>
            <person name="Thomas B.C."/>
            <person name="Malmstrom R."/>
            <person name="Stieglmeier M."/>
            <person name="Klingl A."/>
            <person name="Woyke T."/>
            <person name="Ryan C.M."/>
            <person name="Banfield J.F."/>
        </authorList>
    </citation>
    <scope>NUCLEOTIDE SEQUENCE [LARGE SCALE GENOMIC DNA]</scope>
</reference>
<dbReference type="Gene3D" id="3.30.70.100">
    <property type="match status" value="1"/>
</dbReference>
<dbReference type="Proteomes" id="UP000231157">
    <property type="component" value="Unassembled WGS sequence"/>
</dbReference>
<proteinExistence type="inferred from homology"/>
<dbReference type="GO" id="GO:0003998">
    <property type="term" value="F:acylphosphatase activity"/>
    <property type="evidence" value="ECO:0007669"/>
    <property type="project" value="UniProtKB-EC"/>
</dbReference>